<comment type="subcellular location">
    <subcellularLocation>
        <location evidence="1">Cell outer membrane</location>
    </subcellularLocation>
</comment>
<sequence>MNVLKMKKILFFMAGVVAIMIASCNKYLDKLPDDQIREDEVFTRYEKVNQLVTDVYTKAKNVNQPISWFYHFSSAAITDEAEGSTVEGNITNRYNTGDWNINELPGDNGQFWNSMFDGIRRTNVILEGIKKYSTPDDILEPGSLPMRVGEVYFLRAYFHLMAVRIYGEIPYIDHVVTATENMNFERESVHKVIDKIVADAITAYNAVPEKWEGQNFGRIDKGACLGLIAEARWMAATPLWNGAAAKGYNGTRKFESEYATYDPQRWVKAKEAAKAVLESKVAGGKRYSLYQKYSNTDFGDSGGQNTSNSTVYTRLWQMFYDMEAFKNEYVLFFTRYKGEGWFGDVYPPSRGGGARQMPVQEQVDEYEYLSPDGFGYPIYSAKAKQDGYDDANPYTSVKRDPRFYRDIIFHGAAFRGGNNNPSQTNIASGADQIGANNATRTGYYLRKFLQEAWNKNGSVIISAPPVWRLPDFIYIYAEAVNEIDGPTQEIYDLINQVRSRSFMAPMPLTTLSDKNVMREYIYRERRVEFFYENKRAFDSRLYLEPSSSVEKTKFQTFTASGGTNNERSINYWKNSNTAYPKLQNMINGMRAVEDVNGKIQIGDKRYRMERFFVESRVFTAPTHYLFPILNSEIQKSPSLGQNPGW</sequence>
<dbReference type="AlphaFoldDB" id="A0A2X2JBZ5"/>
<dbReference type="GO" id="GO:0009279">
    <property type="term" value="C:cell outer membrane"/>
    <property type="evidence" value="ECO:0007669"/>
    <property type="project" value="UniProtKB-SubCell"/>
</dbReference>
<keyword evidence="5" id="KW-0998">Cell outer membrane</keyword>
<evidence type="ECO:0000256" key="6">
    <source>
        <dbReference type="SAM" id="SignalP"/>
    </source>
</evidence>
<evidence type="ECO:0000256" key="2">
    <source>
        <dbReference type="ARBA" id="ARBA00006275"/>
    </source>
</evidence>
<dbReference type="EMBL" id="UAUU01000002">
    <property type="protein sequence ID" value="SPZ84595.1"/>
    <property type="molecule type" value="Genomic_DNA"/>
</dbReference>
<evidence type="ECO:0000259" key="8">
    <source>
        <dbReference type="Pfam" id="PF14322"/>
    </source>
</evidence>
<evidence type="ECO:0000256" key="3">
    <source>
        <dbReference type="ARBA" id="ARBA00022729"/>
    </source>
</evidence>
<dbReference type="InterPro" id="IPR033985">
    <property type="entry name" value="SusD-like_N"/>
</dbReference>
<dbReference type="PROSITE" id="PS51257">
    <property type="entry name" value="PROKAR_LIPOPROTEIN"/>
    <property type="match status" value="1"/>
</dbReference>
<proteinExistence type="inferred from homology"/>
<evidence type="ECO:0000259" key="7">
    <source>
        <dbReference type="Pfam" id="PF07980"/>
    </source>
</evidence>
<evidence type="ECO:0000256" key="5">
    <source>
        <dbReference type="ARBA" id="ARBA00023237"/>
    </source>
</evidence>
<dbReference type="Proteomes" id="UP000251241">
    <property type="component" value="Unassembled WGS sequence"/>
</dbReference>
<dbReference type="SUPFAM" id="SSF48452">
    <property type="entry name" value="TPR-like"/>
    <property type="match status" value="1"/>
</dbReference>
<reference evidence="9 10" key="1">
    <citation type="submission" date="2018-06" db="EMBL/GenBank/DDBJ databases">
        <authorList>
            <consortium name="Pathogen Informatics"/>
            <person name="Doyle S."/>
        </authorList>
    </citation>
    <scope>NUCLEOTIDE SEQUENCE [LARGE SCALE GENOMIC DNA]</scope>
    <source>
        <strain evidence="9 10">NCTC11343</strain>
    </source>
</reference>
<feature type="chain" id="PRO_5016073952" evidence="6">
    <location>
        <begin position="23"/>
        <end position="645"/>
    </location>
</feature>
<name>A0A2X2JBZ5_SPHMU</name>
<dbReference type="Pfam" id="PF07980">
    <property type="entry name" value="SusD_RagB"/>
    <property type="match status" value="1"/>
</dbReference>
<comment type="similarity">
    <text evidence="2">Belongs to the SusD family.</text>
</comment>
<protein>
    <submittedName>
        <fullName evidence="9">SusD family</fullName>
    </submittedName>
</protein>
<keyword evidence="3 6" id="KW-0732">Signal</keyword>
<organism evidence="9 10">
    <name type="scientific">Sphingobacterium multivorum</name>
    <dbReference type="NCBI Taxonomy" id="28454"/>
    <lineage>
        <taxon>Bacteria</taxon>
        <taxon>Pseudomonadati</taxon>
        <taxon>Bacteroidota</taxon>
        <taxon>Sphingobacteriia</taxon>
        <taxon>Sphingobacteriales</taxon>
        <taxon>Sphingobacteriaceae</taxon>
        <taxon>Sphingobacterium</taxon>
    </lineage>
</organism>
<evidence type="ECO:0000313" key="10">
    <source>
        <dbReference type="Proteomes" id="UP000251241"/>
    </source>
</evidence>
<evidence type="ECO:0000256" key="4">
    <source>
        <dbReference type="ARBA" id="ARBA00023136"/>
    </source>
</evidence>
<feature type="signal peptide" evidence="6">
    <location>
        <begin position="1"/>
        <end position="22"/>
    </location>
</feature>
<evidence type="ECO:0000313" key="9">
    <source>
        <dbReference type="EMBL" id="SPZ84595.1"/>
    </source>
</evidence>
<dbReference type="InterPro" id="IPR012944">
    <property type="entry name" value="SusD_RagB_dom"/>
</dbReference>
<feature type="domain" description="SusD-like N-terminal" evidence="8">
    <location>
        <begin position="26"/>
        <end position="229"/>
    </location>
</feature>
<evidence type="ECO:0000256" key="1">
    <source>
        <dbReference type="ARBA" id="ARBA00004442"/>
    </source>
</evidence>
<feature type="domain" description="RagB/SusD" evidence="7">
    <location>
        <begin position="336"/>
        <end position="645"/>
    </location>
</feature>
<dbReference type="Pfam" id="PF14322">
    <property type="entry name" value="SusD-like_3"/>
    <property type="match status" value="1"/>
</dbReference>
<dbReference type="Gene3D" id="1.25.40.390">
    <property type="match status" value="1"/>
</dbReference>
<gene>
    <name evidence="9" type="ORF">NCTC11343_01137</name>
</gene>
<accession>A0A2X2JBZ5</accession>
<keyword evidence="4" id="KW-0472">Membrane</keyword>
<dbReference type="InterPro" id="IPR011990">
    <property type="entry name" value="TPR-like_helical_dom_sf"/>
</dbReference>